<keyword evidence="3" id="KW-0012">Acyltransferase</keyword>
<dbReference type="Proteomes" id="UP000593994">
    <property type="component" value="Chromosome"/>
</dbReference>
<keyword evidence="1" id="KW-1133">Transmembrane helix</keyword>
<name>A0A7S7RNE6_9BACT</name>
<dbReference type="CDD" id="cd07983">
    <property type="entry name" value="LPLAT_DUF374-like"/>
    <property type="match status" value="1"/>
</dbReference>
<dbReference type="KEGG" id="sbal:HUE88_01770"/>
<protein>
    <submittedName>
        <fullName evidence="3">Lysophospholipid acyltransferase family protein</fullName>
    </submittedName>
</protein>
<evidence type="ECO:0000313" key="3">
    <source>
        <dbReference type="EMBL" id="QOY52451.1"/>
    </source>
</evidence>
<keyword evidence="1" id="KW-0812">Transmembrane</keyword>
<gene>
    <name evidence="3" type="ORF">HUE88_01770</name>
</gene>
<dbReference type="RefSeq" id="WP_194370514.1">
    <property type="nucleotide sequence ID" value="NZ_CP054492.1"/>
</dbReference>
<keyword evidence="3" id="KW-0808">Transferase</keyword>
<feature type="transmembrane region" description="Helical" evidence="1">
    <location>
        <begin position="5"/>
        <end position="24"/>
    </location>
</feature>
<feature type="transmembrane region" description="Helical" evidence="1">
    <location>
        <begin position="44"/>
        <end position="61"/>
    </location>
</feature>
<sequence>MRKRLFRATVLMVVPFFASLLIRLLHLTNKKVFHSPKSVGNEPIILACWHGELLMLPYIYFRYRKTLKAKVLISSHFDGLLISKTIEYFGLQTIAGSTNRNAAKVLIQGIRALKDGYDIGITPDGPKGPRHEVADGIVVMAKKTKAKIVLLNVKPTKYWQLNSWDKFIIPKPFGTLHYYSTSEIDVSEMDIQEAKLLIKEGLLKHEA</sequence>
<dbReference type="GO" id="GO:0016746">
    <property type="term" value="F:acyltransferase activity"/>
    <property type="evidence" value="ECO:0007669"/>
    <property type="project" value="UniProtKB-KW"/>
</dbReference>
<dbReference type="AlphaFoldDB" id="A0A7S7RNE6"/>
<evidence type="ECO:0000256" key="1">
    <source>
        <dbReference type="SAM" id="Phobius"/>
    </source>
</evidence>
<dbReference type="EMBL" id="CP054492">
    <property type="protein sequence ID" value="QOY52451.1"/>
    <property type="molecule type" value="Genomic_DNA"/>
</dbReference>
<feature type="domain" description="DUF374" evidence="2">
    <location>
        <begin position="63"/>
        <end position="130"/>
    </location>
</feature>
<evidence type="ECO:0000259" key="2">
    <source>
        <dbReference type="Pfam" id="PF04028"/>
    </source>
</evidence>
<keyword evidence="4" id="KW-1185">Reference proteome</keyword>
<evidence type="ECO:0000313" key="4">
    <source>
        <dbReference type="Proteomes" id="UP000593994"/>
    </source>
</evidence>
<organism evidence="3 4">
    <name type="scientific">Candidatus Sulfurimonas baltica</name>
    <dbReference type="NCBI Taxonomy" id="2740404"/>
    <lineage>
        <taxon>Bacteria</taxon>
        <taxon>Pseudomonadati</taxon>
        <taxon>Campylobacterota</taxon>
        <taxon>Epsilonproteobacteria</taxon>
        <taxon>Campylobacterales</taxon>
        <taxon>Sulfurimonadaceae</taxon>
        <taxon>Sulfurimonas</taxon>
    </lineage>
</organism>
<accession>A0A7S7RNE6</accession>
<dbReference type="Pfam" id="PF04028">
    <property type="entry name" value="DUF374"/>
    <property type="match status" value="1"/>
</dbReference>
<dbReference type="InterPro" id="IPR007172">
    <property type="entry name" value="DUF374"/>
</dbReference>
<keyword evidence="1" id="KW-0472">Membrane</keyword>
<reference evidence="3 4" key="1">
    <citation type="submission" date="2020-05" db="EMBL/GenBank/DDBJ databases">
        <title>Sulfurimonas marisnigri, sp. nov., and Sulfurimonas baltica, sp. nov., manganese oxide reducing chemolithoautotrophs of the class Epsilonproteobacteria isolated from the pelagic redoxclines of the Black and Baltic Seas and emended description of the genus Sulfurimonas.</title>
        <authorList>
            <person name="Henkel J.V."/>
            <person name="Laudan C."/>
            <person name="Werner J."/>
            <person name="Neu T."/>
            <person name="Plewe S."/>
            <person name="Sproer C."/>
            <person name="Bunk B."/>
            <person name="Schulz-Vogt H.N."/>
        </authorList>
    </citation>
    <scope>NUCLEOTIDE SEQUENCE [LARGE SCALE GENOMIC DNA]</scope>
    <source>
        <strain evidence="3 4">GD2</strain>
    </source>
</reference>
<proteinExistence type="predicted"/>